<feature type="region of interest" description="Disordered" evidence="1">
    <location>
        <begin position="381"/>
        <end position="404"/>
    </location>
</feature>
<dbReference type="Proteomes" id="UP000663824">
    <property type="component" value="Unassembled WGS sequence"/>
</dbReference>
<evidence type="ECO:0000313" key="2">
    <source>
        <dbReference type="EMBL" id="CAF1924115.1"/>
    </source>
</evidence>
<evidence type="ECO:0000256" key="1">
    <source>
        <dbReference type="SAM" id="MobiDB-lite"/>
    </source>
</evidence>
<comment type="caution">
    <text evidence="2">The sequence shown here is derived from an EMBL/GenBank/DDBJ whole genome shotgun (WGS) entry which is preliminary data.</text>
</comment>
<sequence>MGIKFYSKDIHKSKELPSLSSNSDQPFYVNTSASYYKTYHCSSGLSPLKISIIKPNIDIHGYASIQNRGGNNRLSAQSCYLSQNNIYANISKPFTKSKHPMKSLSNTSIGINPQILYDNINNQFYENMKSSPKLSSSTIPLKLNEIDCYENLSVDNNSSHFYMNLLQQHEEQSSNIPISSEKNPCSAICPVGNKQVDIDKNSNTKAIQIIEKIEVNLAPSCRDKSVLYRTKMPNFTTSIPSSFRQRRRSLRSKRHSQRTTKSSQTIQTAHITHPKQQQQHSKSNHPTPPPPPRRIITDHRSKRSSYKTRPKQSPSTQLYHEIIDKSAVSDNQSEHNSIYSQGEKREKSTAFQRILKKQVSAWCPGEHFDEEELTVKCSFATENENSEQEEQITDDDDDEEEEEEFCRHETFEDFFLRRPPKSSCSTIHHNSTSPATSETIAHETPIKPLPLDQRAPSIALGLDKNDVEFIHDILERSYGDLRKSNRIIALREAYIRAVNKRNDLLKAKSIRRTDETKTRKPTPMKYSVTASKVRDELEKYDELPIHRMPTFDDNDFYSVSYRQTTNYCTIPVVLATANRIINFVTSLKRQVQNNFRDIRSKMNVENTIPPSRQKRSMHNSSGLSHQNRSRPKPASIHNSTETSHSHHQRQSHRSQPNRSQLQTPNLPTLAEQRLSYRPRTFRVLAHRQRLPRID</sequence>
<dbReference type="AlphaFoldDB" id="A0A816KSJ2"/>
<feature type="region of interest" description="Disordered" evidence="1">
    <location>
        <begin position="235"/>
        <end position="347"/>
    </location>
</feature>
<name>A0A816KSJ2_9BILA</name>
<feature type="compositionally biased region" description="Polar residues" evidence="1">
    <location>
        <begin position="259"/>
        <end position="285"/>
    </location>
</feature>
<feature type="compositionally biased region" description="Basic residues" evidence="1">
    <location>
        <begin position="244"/>
        <end position="258"/>
    </location>
</feature>
<organism evidence="2 3">
    <name type="scientific">Rotaria magnacalcarata</name>
    <dbReference type="NCBI Taxonomy" id="392030"/>
    <lineage>
        <taxon>Eukaryota</taxon>
        <taxon>Metazoa</taxon>
        <taxon>Spiralia</taxon>
        <taxon>Gnathifera</taxon>
        <taxon>Rotifera</taxon>
        <taxon>Eurotatoria</taxon>
        <taxon>Bdelloidea</taxon>
        <taxon>Philodinida</taxon>
        <taxon>Philodinidae</taxon>
        <taxon>Rotaria</taxon>
    </lineage>
</organism>
<feature type="region of interest" description="Disordered" evidence="1">
    <location>
        <begin position="602"/>
        <end position="665"/>
    </location>
</feature>
<feature type="compositionally biased region" description="Acidic residues" evidence="1">
    <location>
        <begin position="384"/>
        <end position="404"/>
    </location>
</feature>
<feature type="compositionally biased region" description="Basic residues" evidence="1">
    <location>
        <begin position="300"/>
        <end position="310"/>
    </location>
</feature>
<proteinExistence type="predicted"/>
<gene>
    <name evidence="2" type="ORF">MBJ925_LOCUS3051</name>
</gene>
<feature type="compositionally biased region" description="Polar residues" evidence="1">
    <location>
        <begin position="328"/>
        <end position="340"/>
    </location>
</feature>
<accession>A0A816KSJ2</accession>
<dbReference type="EMBL" id="CAJNRE010000187">
    <property type="protein sequence ID" value="CAF1924115.1"/>
    <property type="molecule type" value="Genomic_DNA"/>
</dbReference>
<evidence type="ECO:0000313" key="3">
    <source>
        <dbReference type="Proteomes" id="UP000663824"/>
    </source>
</evidence>
<protein>
    <submittedName>
        <fullName evidence="2">Uncharacterized protein</fullName>
    </submittedName>
</protein>
<reference evidence="2" key="1">
    <citation type="submission" date="2021-02" db="EMBL/GenBank/DDBJ databases">
        <authorList>
            <person name="Nowell W R."/>
        </authorList>
    </citation>
    <scope>NUCLEOTIDE SEQUENCE</scope>
</reference>